<reference evidence="2 3" key="1">
    <citation type="submission" date="2017-07" db="EMBL/GenBank/DDBJ databases">
        <title>Isolation and whole genome analysis of endospore-forming bacteria from heroin.</title>
        <authorList>
            <person name="Kalinowski J."/>
            <person name="Ahrens B."/>
            <person name="Al-Dilaimi A."/>
            <person name="Winkler A."/>
            <person name="Wibberg D."/>
            <person name="Schleenbecker U."/>
            <person name="Ruckert C."/>
            <person name="Wolfel R."/>
            <person name="Grass G."/>
        </authorList>
    </citation>
    <scope>NUCLEOTIDE SEQUENCE [LARGE SCALE GENOMIC DNA]</scope>
    <source>
        <strain evidence="2 3">7539</strain>
    </source>
</reference>
<evidence type="ECO:0000313" key="2">
    <source>
        <dbReference type="EMBL" id="PAE90920.1"/>
    </source>
</evidence>
<dbReference type="Proteomes" id="UP000216207">
    <property type="component" value="Unassembled WGS sequence"/>
</dbReference>
<accession>A0A268P6M0</accession>
<dbReference type="EMBL" id="NPCC01000002">
    <property type="protein sequence ID" value="PAE90920.1"/>
    <property type="molecule type" value="Genomic_DNA"/>
</dbReference>
<protein>
    <submittedName>
        <fullName evidence="2">Uncharacterized protein</fullName>
    </submittedName>
</protein>
<dbReference type="RefSeq" id="WP_095325985.1">
    <property type="nucleotide sequence ID" value="NZ_NPCC01000002.1"/>
</dbReference>
<dbReference type="AlphaFoldDB" id="A0A268P6M0"/>
<comment type="caution">
    <text evidence="2">The sequence shown here is derived from an EMBL/GenBank/DDBJ whole genome shotgun (WGS) entry which is preliminary data.</text>
</comment>
<evidence type="ECO:0000313" key="3">
    <source>
        <dbReference type="Proteomes" id="UP000216207"/>
    </source>
</evidence>
<feature type="region of interest" description="Disordered" evidence="1">
    <location>
        <begin position="1"/>
        <end position="22"/>
    </location>
</feature>
<feature type="compositionally biased region" description="Basic and acidic residues" evidence="1">
    <location>
        <begin position="13"/>
        <end position="22"/>
    </location>
</feature>
<sequence length="78" mass="9471">MSQYNYGRKKHRNPDSKYAYDPEKLDDDIKANIQRIERKRERIKRVINEEITSEPTRMEETLSLLIDVLRETKDRYGL</sequence>
<organism evidence="2 3">
    <name type="scientific">Shouchella clausii</name>
    <name type="common">Alkalihalobacillus clausii</name>
    <dbReference type="NCBI Taxonomy" id="79880"/>
    <lineage>
        <taxon>Bacteria</taxon>
        <taxon>Bacillati</taxon>
        <taxon>Bacillota</taxon>
        <taxon>Bacilli</taxon>
        <taxon>Bacillales</taxon>
        <taxon>Bacillaceae</taxon>
        <taxon>Shouchella</taxon>
    </lineage>
</organism>
<proteinExistence type="predicted"/>
<evidence type="ECO:0000256" key="1">
    <source>
        <dbReference type="SAM" id="MobiDB-lite"/>
    </source>
</evidence>
<gene>
    <name evidence="2" type="ORF">CHH72_00430</name>
</gene>
<name>A0A268P6M0_SHOCL</name>